<dbReference type="Pfam" id="PF01459">
    <property type="entry name" value="Porin_3"/>
    <property type="match status" value="1"/>
</dbReference>
<dbReference type="InterPro" id="IPR023614">
    <property type="entry name" value="Porin_dom_sf"/>
</dbReference>
<keyword evidence="3" id="KW-0472">Membrane</keyword>
<dbReference type="InterPro" id="IPR001925">
    <property type="entry name" value="Porin_Euk"/>
</dbReference>
<dbReference type="PANTHER" id="PTHR11743">
    <property type="entry name" value="VOLTAGE-DEPENDENT ANION-SELECTIVE CHANNEL"/>
    <property type="match status" value="1"/>
</dbReference>
<keyword evidence="3" id="KW-1134">Transmembrane beta strand</keyword>
<dbReference type="GO" id="GO:0005741">
    <property type="term" value="C:mitochondrial outer membrane"/>
    <property type="evidence" value="ECO:0007669"/>
    <property type="project" value="UniProtKB-SubCell"/>
</dbReference>
<dbReference type="GO" id="GO:0046930">
    <property type="term" value="C:pore complex"/>
    <property type="evidence" value="ECO:0007669"/>
    <property type="project" value="UniProtKB-KW"/>
</dbReference>
<dbReference type="InterPro" id="IPR027246">
    <property type="entry name" value="Porin_Euk/Tom40"/>
</dbReference>
<keyword evidence="3" id="KW-0812">Transmembrane</keyword>
<evidence type="ECO:0000313" key="7">
    <source>
        <dbReference type="Proteomes" id="UP001458880"/>
    </source>
</evidence>
<organism evidence="6 7">
    <name type="scientific">Popillia japonica</name>
    <name type="common">Japanese beetle</name>
    <dbReference type="NCBI Taxonomy" id="7064"/>
    <lineage>
        <taxon>Eukaryota</taxon>
        <taxon>Metazoa</taxon>
        <taxon>Ecdysozoa</taxon>
        <taxon>Arthropoda</taxon>
        <taxon>Hexapoda</taxon>
        <taxon>Insecta</taxon>
        <taxon>Pterygota</taxon>
        <taxon>Neoptera</taxon>
        <taxon>Endopterygota</taxon>
        <taxon>Coleoptera</taxon>
        <taxon>Polyphaga</taxon>
        <taxon>Scarabaeiformia</taxon>
        <taxon>Scarabaeidae</taxon>
        <taxon>Rutelinae</taxon>
        <taxon>Popillia</taxon>
    </lineage>
</organism>
<keyword evidence="5" id="KW-0626">Porin</keyword>
<keyword evidence="4" id="KW-1000">Mitochondrion outer membrane</keyword>
<comment type="similarity">
    <text evidence="2">Belongs to the eukaryotic mitochondrial porin family.</text>
</comment>
<evidence type="ECO:0000256" key="1">
    <source>
        <dbReference type="ARBA" id="ARBA00004294"/>
    </source>
</evidence>
<dbReference type="EMBL" id="JASPKY010000205">
    <property type="protein sequence ID" value="KAK9720947.1"/>
    <property type="molecule type" value="Genomic_DNA"/>
</dbReference>
<dbReference type="PRINTS" id="PR00185">
    <property type="entry name" value="EUKARYTPORIN"/>
</dbReference>
<dbReference type="EMBL" id="JASPKY010000205">
    <property type="protein sequence ID" value="KAK9720946.1"/>
    <property type="molecule type" value="Genomic_DNA"/>
</dbReference>
<keyword evidence="4" id="KW-0496">Mitochondrion</keyword>
<dbReference type="Proteomes" id="UP001458880">
    <property type="component" value="Unassembled WGS sequence"/>
</dbReference>
<accession>A0AAW1KN54</accession>
<reference evidence="6" key="1">
    <citation type="submission" date="2023-05" db="EMBL/GenBank/DDBJ databases">
        <authorList>
            <person name="Nardi F."/>
            <person name="Carapelli A."/>
            <person name="Cucini C."/>
        </authorList>
    </citation>
    <scope>NUCLEOTIDE SEQUENCE</scope>
    <source>
        <strain evidence="6">DMR45628</strain>
        <tissue evidence="6">Testes</tissue>
    </source>
</reference>
<keyword evidence="5" id="KW-0406">Ion transport</keyword>
<name>A0AAW1KN54_POPJA</name>
<evidence type="ECO:0000256" key="4">
    <source>
        <dbReference type="ARBA" id="ARBA00022787"/>
    </source>
</evidence>
<dbReference type="PANTHER" id="PTHR11743:SF70">
    <property type="entry name" value="GH26960P-RELATED"/>
    <property type="match status" value="1"/>
</dbReference>
<dbReference type="GO" id="GO:0008308">
    <property type="term" value="F:voltage-gated monoatomic anion channel activity"/>
    <property type="evidence" value="ECO:0007669"/>
    <property type="project" value="InterPro"/>
</dbReference>
<evidence type="ECO:0000313" key="6">
    <source>
        <dbReference type="EMBL" id="KAK9720946.1"/>
    </source>
</evidence>
<comment type="caution">
    <text evidence="6">The sequence shown here is derived from an EMBL/GenBank/DDBJ whole genome shotgun (WGS) entry which is preliminary data.</text>
</comment>
<comment type="subcellular location">
    <subcellularLocation>
        <location evidence="1">Mitochondrion outer membrane</location>
    </subcellularLocation>
</comment>
<dbReference type="CDD" id="cd07306">
    <property type="entry name" value="Porin3_VDAC"/>
    <property type="match status" value="1"/>
</dbReference>
<evidence type="ECO:0000256" key="2">
    <source>
        <dbReference type="ARBA" id="ARBA00007780"/>
    </source>
</evidence>
<protein>
    <submittedName>
        <fullName evidence="6">Eukaryotic porin</fullName>
    </submittedName>
</protein>
<dbReference type="AlphaFoldDB" id="A0AAW1KN54"/>
<sequence>MPAPFYGDIGKVPRDTLNKGYHFGLIKLDCTAKTNQDGISVNVGGAYTLDTKKLGAYVGAKSDTNSWTYGIKYSTDLVSEGEYLQGNLITADVTAKDQFLKVSTDCSVDPKSGEVTGGHIKNTFKGENVTFNLDSDIKTGGPFILEAAAAVEWEKFIVGYQLGYDVLAASTTKNNLALEYTIDEVENQNVFGVGIGAKVNNDLDVACDVSWNYQFSEAAGAIGAKYELHDLKGTIKAKINSDIGFGLSYSQVLHENITATACALVDCKNITGEEAKHKVGLAIEIQL</sequence>
<gene>
    <name evidence="6" type="ORF">QE152_g21802</name>
</gene>
<keyword evidence="7" id="KW-1185">Reference proteome</keyword>
<dbReference type="GO" id="GO:0015288">
    <property type="term" value="F:porin activity"/>
    <property type="evidence" value="ECO:0007669"/>
    <property type="project" value="UniProtKB-KW"/>
</dbReference>
<evidence type="ECO:0000256" key="5">
    <source>
        <dbReference type="ARBA" id="ARBA00023114"/>
    </source>
</evidence>
<reference evidence="6 7" key="2">
    <citation type="journal article" date="2024" name="BMC Genomics">
        <title>De novo assembly and annotation of Popillia japonica's genome with initial clues to its potential as an invasive pest.</title>
        <authorList>
            <person name="Cucini C."/>
            <person name="Boschi S."/>
            <person name="Funari R."/>
            <person name="Cardaioli E."/>
            <person name="Iannotti N."/>
            <person name="Marturano G."/>
            <person name="Paoli F."/>
            <person name="Bruttini M."/>
            <person name="Carapelli A."/>
            <person name="Frati F."/>
            <person name="Nardi F."/>
        </authorList>
    </citation>
    <scope>NUCLEOTIDE SEQUENCE [LARGE SCALE GENOMIC DNA]</scope>
    <source>
        <strain evidence="6">DMR45628</strain>
    </source>
</reference>
<evidence type="ECO:0000256" key="3">
    <source>
        <dbReference type="ARBA" id="ARBA00022452"/>
    </source>
</evidence>
<keyword evidence="5" id="KW-0813">Transport</keyword>
<proteinExistence type="inferred from homology"/>
<dbReference type="Gene3D" id="2.40.160.10">
    <property type="entry name" value="Porin"/>
    <property type="match status" value="1"/>
</dbReference>